<name>A0ABR4CRJ1_9HELO</name>
<proteinExistence type="predicted"/>
<sequence>MTPTTERSVSNSNLKGWVPVIGDTHGRRPLFDVLTATAHHLQDELIAGRLRSAQIIEEYYRAICAHNGYLNAVYALAPGAMKRAQEMDEKISNGEFLGPLHGIPVLVKDNILTSRNLGMSTTAGSLALDGADSIWNARVIDLEMANRKGVGLHDGWSSIAGQCVSAYVRGGLDPTDGTRGHSSCAGSSAGSAVAVSAGMAPIALGTETNVSLSTPALRAALYSLKPTLGLVSRDGIIPISHRFDTAGPLAKDTRDVADLLSVMVDFRSVPKGGYASAVGDVNSWKDINVGTLDPRTWRYPDSMVKLVIEATVETARTIIHAVIWILTALSQTTKTQEAYDLIKSLADSYHSDVALRSVNDFDIDGENSISEALITDFESDLNRYLGTNQNCRVSTLKELVEWNFAHAEKALPPDLLVKSLAVGDDAQRRSMLLAHMKNVGESLEDTFNKYGIDLIIGPGDCSLRCPLATVPLNCLEYNGRPIGLVVIARPYQESLLLKFMGAFEASFPGRKTPTAFQHAYKI</sequence>
<accession>A0ABR4CRJ1</accession>
<evidence type="ECO:0000313" key="3">
    <source>
        <dbReference type="Proteomes" id="UP001595075"/>
    </source>
</evidence>
<organism evidence="2 3">
    <name type="scientific">Oculimacula yallundae</name>
    <dbReference type="NCBI Taxonomy" id="86028"/>
    <lineage>
        <taxon>Eukaryota</taxon>
        <taxon>Fungi</taxon>
        <taxon>Dikarya</taxon>
        <taxon>Ascomycota</taxon>
        <taxon>Pezizomycotina</taxon>
        <taxon>Leotiomycetes</taxon>
        <taxon>Helotiales</taxon>
        <taxon>Ploettnerulaceae</taxon>
        <taxon>Oculimacula</taxon>
    </lineage>
</organism>
<evidence type="ECO:0000313" key="2">
    <source>
        <dbReference type="EMBL" id="KAL2072382.1"/>
    </source>
</evidence>
<dbReference type="Gene3D" id="3.90.1300.10">
    <property type="entry name" value="Amidase signature (AS) domain"/>
    <property type="match status" value="1"/>
</dbReference>
<dbReference type="EMBL" id="JAZHXI010000004">
    <property type="protein sequence ID" value="KAL2072382.1"/>
    <property type="molecule type" value="Genomic_DNA"/>
</dbReference>
<gene>
    <name evidence="2" type="ORF">VTL71DRAFT_11725</name>
</gene>
<comment type="caution">
    <text evidence="2">The sequence shown here is derived from an EMBL/GenBank/DDBJ whole genome shotgun (WGS) entry which is preliminary data.</text>
</comment>
<dbReference type="Proteomes" id="UP001595075">
    <property type="component" value="Unassembled WGS sequence"/>
</dbReference>
<dbReference type="SUPFAM" id="SSF75304">
    <property type="entry name" value="Amidase signature (AS) enzymes"/>
    <property type="match status" value="1"/>
</dbReference>
<protein>
    <recommendedName>
        <fullName evidence="1">Amidase domain-containing protein</fullName>
    </recommendedName>
</protein>
<dbReference type="PANTHER" id="PTHR42678:SF34">
    <property type="entry name" value="OS04G0183300 PROTEIN"/>
    <property type="match status" value="1"/>
</dbReference>
<evidence type="ECO:0000259" key="1">
    <source>
        <dbReference type="Pfam" id="PF01425"/>
    </source>
</evidence>
<feature type="domain" description="Amidase" evidence="1">
    <location>
        <begin position="55"/>
        <end position="323"/>
    </location>
</feature>
<dbReference type="InterPro" id="IPR023631">
    <property type="entry name" value="Amidase_dom"/>
</dbReference>
<dbReference type="PANTHER" id="PTHR42678">
    <property type="entry name" value="AMIDASE"/>
    <property type="match status" value="1"/>
</dbReference>
<reference evidence="2 3" key="1">
    <citation type="journal article" date="2024" name="Commun. Biol.">
        <title>Comparative genomic analysis of thermophilic fungi reveals convergent evolutionary adaptations and gene losses.</title>
        <authorList>
            <person name="Steindorff A.S."/>
            <person name="Aguilar-Pontes M.V."/>
            <person name="Robinson A.J."/>
            <person name="Andreopoulos B."/>
            <person name="LaButti K."/>
            <person name="Kuo A."/>
            <person name="Mondo S."/>
            <person name="Riley R."/>
            <person name="Otillar R."/>
            <person name="Haridas S."/>
            <person name="Lipzen A."/>
            <person name="Grimwood J."/>
            <person name="Schmutz J."/>
            <person name="Clum A."/>
            <person name="Reid I.D."/>
            <person name="Moisan M.C."/>
            <person name="Butler G."/>
            <person name="Nguyen T.T.M."/>
            <person name="Dewar K."/>
            <person name="Conant G."/>
            <person name="Drula E."/>
            <person name="Henrissat B."/>
            <person name="Hansel C."/>
            <person name="Singer S."/>
            <person name="Hutchinson M.I."/>
            <person name="de Vries R.P."/>
            <person name="Natvig D.O."/>
            <person name="Powell A.J."/>
            <person name="Tsang A."/>
            <person name="Grigoriev I.V."/>
        </authorList>
    </citation>
    <scope>NUCLEOTIDE SEQUENCE [LARGE SCALE GENOMIC DNA]</scope>
    <source>
        <strain evidence="2 3">CBS 494.80</strain>
    </source>
</reference>
<dbReference type="Pfam" id="PF01425">
    <property type="entry name" value="Amidase"/>
    <property type="match status" value="1"/>
</dbReference>
<keyword evidence="3" id="KW-1185">Reference proteome</keyword>
<dbReference type="InterPro" id="IPR036928">
    <property type="entry name" value="AS_sf"/>
</dbReference>